<dbReference type="InterPro" id="IPR018114">
    <property type="entry name" value="TRYPSIN_HIS"/>
</dbReference>
<feature type="chain" id="PRO_5004496817" description="Peptidase S1 domain-containing protein" evidence="3">
    <location>
        <begin position="21"/>
        <end position="418"/>
    </location>
</feature>
<evidence type="ECO:0000313" key="6">
    <source>
        <dbReference type="Proteomes" id="UP000014254"/>
    </source>
</evidence>
<dbReference type="OrthoDB" id="6380398at2759"/>
<dbReference type="InterPro" id="IPR009003">
    <property type="entry name" value="Peptidase_S1_PA"/>
</dbReference>
<dbReference type="PANTHER" id="PTHR24276:SF98">
    <property type="entry name" value="FI18310P1-RELATED"/>
    <property type="match status" value="1"/>
</dbReference>
<sequence>MMYSTILLVIVICWLHTTHSVQLGQDVTNPNKYPFYIMIGNPHVCGGTLISYDPPLILTAAHCVDAPIHPTQFTKDKNPYFALYNDIHRDKQKAMAIVDWTIHPLYNVSGTLNVRYDAAIIQLESPLRKSARTKRVPFWSPSMPLSLPSKAELVGFGYSDLEGHLAQTLQLLPLEITKFDPKSTDYIESRSDTENRVACHGDSGGPLIVYHPVHNPSTNRTVNVPFVLGDLTRIFGARDAKPDQLTCPVALNTHTNGAQNTVIEVFTNAAGLLDWISSVSGISREDLSNPFYTPPHPPCKNCRIDAMGKGKTNTSKSNNNDTIDDSFYDADDDDELDDDMGNLNDVNQHPLWRIGVVADENGLLNTEEAEHFWIGSMVKNFLLKTDTQESTAVSFDQTLHSTVLFTTFISLIFFMTSA</sequence>
<dbReference type="EMBL" id="KE124195">
    <property type="protein sequence ID" value="EPB81224.1"/>
    <property type="molecule type" value="Genomic_DNA"/>
</dbReference>
<dbReference type="Pfam" id="PF00089">
    <property type="entry name" value="Trypsin"/>
    <property type="match status" value="1"/>
</dbReference>
<gene>
    <name evidence="5" type="ORF">HMPREF1544_12065</name>
</gene>
<accession>S2IVA3</accession>
<dbReference type="PRINTS" id="PR00722">
    <property type="entry name" value="CHYMOTRYPSIN"/>
</dbReference>
<dbReference type="InterPro" id="IPR001254">
    <property type="entry name" value="Trypsin_dom"/>
</dbReference>
<organism evidence="5 6">
    <name type="scientific">Mucor circinelloides f. circinelloides (strain 1006PhL)</name>
    <name type="common">Mucormycosis agent</name>
    <name type="synonym">Calyptromyces circinelloides</name>
    <dbReference type="NCBI Taxonomy" id="1220926"/>
    <lineage>
        <taxon>Eukaryota</taxon>
        <taxon>Fungi</taxon>
        <taxon>Fungi incertae sedis</taxon>
        <taxon>Mucoromycota</taxon>
        <taxon>Mucoromycotina</taxon>
        <taxon>Mucoromycetes</taxon>
        <taxon>Mucorales</taxon>
        <taxon>Mucorineae</taxon>
        <taxon>Mucoraceae</taxon>
        <taxon>Mucor</taxon>
    </lineage>
</organism>
<dbReference type="VEuPathDB" id="FungiDB:HMPREF1544_12065"/>
<dbReference type="GO" id="GO:0006508">
    <property type="term" value="P:proteolysis"/>
    <property type="evidence" value="ECO:0007669"/>
    <property type="project" value="InterPro"/>
</dbReference>
<feature type="signal peptide" evidence="3">
    <location>
        <begin position="1"/>
        <end position="20"/>
    </location>
</feature>
<proteinExistence type="inferred from homology"/>
<dbReference type="SUPFAM" id="SSF50494">
    <property type="entry name" value="Trypsin-like serine proteases"/>
    <property type="match status" value="1"/>
</dbReference>
<dbReference type="PANTHER" id="PTHR24276">
    <property type="entry name" value="POLYSERASE-RELATED"/>
    <property type="match status" value="1"/>
</dbReference>
<protein>
    <recommendedName>
        <fullName evidence="4">Peptidase S1 domain-containing protein</fullName>
    </recommendedName>
</protein>
<dbReference type="OMA" id="TENRVAC"/>
<keyword evidence="6" id="KW-1185">Reference proteome</keyword>
<dbReference type="STRING" id="1220926.S2IVA3"/>
<keyword evidence="3" id="KW-0732">Signal</keyword>
<evidence type="ECO:0000256" key="3">
    <source>
        <dbReference type="SAM" id="SignalP"/>
    </source>
</evidence>
<dbReference type="SMART" id="SM00020">
    <property type="entry name" value="Tryp_SPc"/>
    <property type="match status" value="1"/>
</dbReference>
<dbReference type="GO" id="GO:0004252">
    <property type="term" value="F:serine-type endopeptidase activity"/>
    <property type="evidence" value="ECO:0007669"/>
    <property type="project" value="InterPro"/>
</dbReference>
<reference evidence="6" key="1">
    <citation type="submission" date="2013-05" db="EMBL/GenBank/DDBJ databases">
        <title>The Genome sequence of Mucor circinelloides f. circinelloides 1006PhL.</title>
        <authorList>
            <consortium name="The Broad Institute Genomics Platform"/>
            <person name="Cuomo C."/>
            <person name="Earl A."/>
            <person name="Findley K."/>
            <person name="Lee S.C."/>
            <person name="Walker B."/>
            <person name="Young S."/>
            <person name="Zeng Q."/>
            <person name="Gargeya S."/>
            <person name="Fitzgerald M."/>
            <person name="Haas B."/>
            <person name="Abouelleil A."/>
            <person name="Allen A.W."/>
            <person name="Alvarado L."/>
            <person name="Arachchi H.M."/>
            <person name="Berlin A.M."/>
            <person name="Chapman S.B."/>
            <person name="Gainer-Dewar J."/>
            <person name="Goldberg J."/>
            <person name="Griggs A."/>
            <person name="Gujja S."/>
            <person name="Hansen M."/>
            <person name="Howarth C."/>
            <person name="Imamovic A."/>
            <person name="Ireland A."/>
            <person name="Larimer J."/>
            <person name="McCowan C."/>
            <person name="Murphy C."/>
            <person name="Pearson M."/>
            <person name="Poon T.W."/>
            <person name="Priest M."/>
            <person name="Roberts A."/>
            <person name="Saif S."/>
            <person name="Shea T."/>
            <person name="Sisk P."/>
            <person name="Sykes S."/>
            <person name="Wortman J."/>
            <person name="Nusbaum C."/>
            <person name="Birren B."/>
        </authorList>
    </citation>
    <scope>NUCLEOTIDE SEQUENCE [LARGE SCALE GENOMIC DNA]</scope>
    <source>
        <strain evidence="6">1006PhL</strain>
    </source>
</reference>
<dbReference type="InterPro" id="IPR001314">
    <property type="entry name" value="Peptidase_S1A"/>
</dbReference>
<evidence type="ECO:0000259" key="4">
    <source>
        <dbReference type="PROSITE" id="PS50240"/>
    </source>
</evidence>
<dbReference type="Proteomes" id="UP000014254">
    <property type="component" value="Unassembled WGS sequence"/>
</dbReference>
<dbReference type="PROSITE" id="PS50240">
    <property type="entry name" value="TRYPSIN_DOM"/>
    <property type="match status" value="1"/>
</dbReference>
<evidence type="ECO:0000256" key="1">
    <source>
        <dbReference type="ARBA" id="ARBA00007664"/>
    </source>
</evidence>
<name>S2IVA3_MUCC1</name>
<evidence type="ECO:0000256" key="2">
    <source>
        <dbReference type="ARBA" id="ARBA00023157"/>
    </source>
</evidence>
<dbReference type="eggNOG" id="KOG3627">
    <property type="taxonomic scope" value="Eukaryota"/>
</dbReference>
<feature type="domain" description="Peptidase S1" evidence="4">
    <location>
        <begin position="21"/>
        <end position="281"/>
    </location>
</feature>
<dbReference type="InterPro" id="IPR050430">
    <property type="entry name" value="Peptidase_S1"/>
</dbReference>
<evidence type="ECO:0000313" key="5">
    <source>
        <dbReference type="EMBL" id="EPB81224.1"/>
    </source>
</evidence>
<dbReference type="Gene3D" id="2.40.10.10">
    <property type="entry name" value="Trypsin-like serine proteases"/>
    <property type="match status" value="1"/>
</dbReference>
<dbReference type="AlphaFoldDB" id="S2IVA3"/>
<keyword evidence="2" id="KW-1015">Disulfide bond</keyword>
<comment type="similarity">
    <text evidence="1">Belongs to the peptidase S1 family.</text>
</comment>
<dbReference type="InterPro" id="IPR043504">
    <property type="entry name" value="Peptidase_S1_PA_chymotrypsin"/>
</dbReference>
<dbReference type="InParanoid" id="S2IVA3"/>
<dbReference type="PROSITE" id="PS00134">
    <property type="entry name" value="TRYPSIN_HIS"/>
    <property type="match status" value="1"/>
</dbReference>